<dbReference type="PANTHER" id="PTHR30511">
    <property type="entry name" value="ALANINE RACEMASE"/>
    <property type="match status" value="1"/>
</dbReference>
<evidence type="ECO:0000256" key="2">
    <source>
        <dbReference type="ARBA" id="ARBA00001933"/>
    </source>
</evidence>
<evidence type="ECO:0000313" key="13">
    <source>
        <dbReference type="EMBL" id="CDH46437.1"/>
    </source>
</evidence>
<dbReference type="PROSITE" id="PS00395">
    <property type="entry name" value="ALANINE_RACEMASE"/>
    <property type="match status" value="1"/>
</dbReference>
<comment type="caution">
    <text evidence="13">The sequence shown here is derived from an EMBL/GenBank/DDBJ whole genome shotgun (WGS) entry which is preliminary data.</text>
</comment>
<dbReference type="InterPro" id="IPR020622">
    <property type="entry name" value="Ala_racemase_pyridoxalP-BS"/>
</dbReference>
<evidence type="ECO:0000259" key="12">
    <source>
        <dbReference type="SMART" id="SM01005"/>
    </source>
</evidence>
<comment type="function">
    <text evidence="9">Catalyzes the interconversion of L-alanine and D-alanine. May also act on other amino acids.</text>
</comment>
<dbReference type="UniPathway" id="UPA00042">
    <property type="reaction ID" value="UER00497"/>
</dbReference>
<feature type="domain" description="Alanine racemase C-terminal" evidence="12">
    <location>
        <begin position="233"/>
        <end position="357"/>
    </location>
</feature>
<dbReference type="SUPFAM" id="SSF50621">
    <property type="entry name" value="Alanine racemase C-terminal domain-like"/>
    <property type="match status" value="1"/>
</dbReference>
<dbReference type="NCBIfam" id="TIGR00492">
    <property type="entry name" value="alr"/>
    <property type="match status" value="1"/>
</dbReference>
<dbReference type="InterPro" id="IPR011079">
    <property type="entry name" value="Ala_racemase_C"/>
</dbReference>
<dbReference type="GO" id="GO:0030632">
    <property type="term" value="P:D-alanine biosynthetic process"/>
    <property type="evidence" value="ECO:0007669"/>
    <property type="project" value="UniProtKB-UniRule"/>
</dbReference>
<dbReference type="GO" id="GO:0008784">
    <property type="term" value="F:alanine racemase activity"/>
    <property type="evidence" value="ECO:0007669"/>
    <property type="project" value="UniProtKB-UniRule"/>
</dbReference>
<protein>
    <recommendedName>
        <fullName evidence="5 9">Alanine racemase</fullName>
        <ecNumber evidence="5 9">5.1.1.1</ecNumber>
    </recommendedName>
</protein>
<evidence type="ECO:0000256" key="3">
    <source>
        <dbReference type="ARBA" id="ARBA00004752"/>
    </source>
</evidence>
<dbReference type="PRINTS" id="PR00992">
    <property type="entry name" value="ALARACEMASE"/>
</dbReference>
<dbReference type="InterPro" id="IPR029066">
    <property type="entry name" value="PLP-binding_barrel"/>
</dbReference>
<dbReference type="AlphaFoldDB" id="A0A7U7GDN7"/>
<name>A0A7U7GDN7_9GAMM</name>
<dbReference type="EC" id="5.1.1.1" evidence="5 9"/>
<evidence type="ECO:0000256" key="5">
    <source>
        <dbReference type="ARBA" id="ARBA00013089"/>
    </source>
</evidence>
<evidence type="ECO:0000256" key="9">
    <source>
        <dbReference type="HAMAP-Rule" id="MF_01201"/>
    </source>
</evidence>
<dbReference type="FunFam" id="3.20.20.10:FF:000002">
    <property type="entry name" value="Alanine racemase"/>
    <property type="match status" value="1"/>
</dbReference>
<dbReference type="HAMAP" id="MF_01201">
    <property type="entry name" value="Ala_racemase"/>
    <property type="match status" value="1"/>
</dbReference>
<evidence type="ECO:0000256" key="7">
    <source>
        <dbReference type="ARBA" id="ARBA00023235"/>
    </source>
</evidence>
<keyword evidence="7 9" id="KW-0413">Isomerase</keyword>
<dbReference type="Gene3D" id="3.20.20.10">
    <property type="entry name" value="Alanine racemase"/>
    <property type="match status" value="1"/>
</dbReference>
<feature type="binding site" evidence="9 11">
    <location>
        <position position="129"/>
    </location>
    <ligand>
        <name>substrate</name>
    </ligand>
</feature>
<dbReference type="InterPro" id="IPR000821">
    <property type="entry name" value="Ala_racemase"/>
</dbReference>
<dbReference type="OrthoDB" id="9813814at2"/>
<evidence type="ECO:0000313" key="14">
    <source>
        <dbReference type="Proteomes" id="UP000019184"/>
    </source>
</evidence>
<feature type="active site" description="Proton acceptor; specific for L-alanine" evidence="9">
    <location>
        <position position="254"/>
    </location>
</feature>
<comment type="similarity">
    <text evidence="4 9">Belongs to the alanine racemase family.</text>
</comment>
<organism evidence="13 14">
    <name type="scientific">Candidatus Contendobacter odensis Run_B_J11</name>
    <dbReference type="NCBI Taxonomy" id="1400861"/>
    <lineage>
        <taxon>Bacteria</taxon>
        <taxon>Pseudomonadati</taxon>
        <taxon>Pseudomonadota</taxon>
        <taxon>Gammaproteobacteria</taxon>
        <taxon>Candidatus Competibacteraceae</taxon>
        <taxon>Candidatus Contendibacter</taxon>
    </lineage>
</organism>
<dbReference type="GO" id="GO:0005829">
    <property type="term" value="C:cytosol"/>
    <property type="evidence" value="ECO:0007669"/>
    <property type="project" value="TreeGrafter"/>
</dbReference>
<gene>
    <name evidence="13" type="primary">alr</name>
    <name evidence="13" type="ORF">BN874_460058</name>
</gene>
<dbReference type="PANTHER" id="PTHR30511:SF4">
    <property type="entry name" value="ALANINE RACEMASE, BIOSYNTHETIC"/>
    <property type="match status" value="1"/>
</dbReference>
<dbReference type="EMBL" id="CBTK010000261">
    <property type="protein sequence ID" value="CDH46437.1"/>
    <property type="molecule type" value="Genomic_DNA"/>
</dbReference>
<dbReference type="Pfam" id="PF01168">
    <property type="entry name" value="Ala_racemase_N"/>
    <property type="match status" value="1"/>
</dbReference>
<dbReference type="GO" id="GO:0030170">
    <property type="term" value="F:pyridoxal phosphate binding"/>
    <property type="evidence" value="ECO:0007669"/>
    <property type="project" value="UniProtKB-UniRule"/>
</dbReference>
<dbReference type="Gene3D" id="2.40.37.10">
    <property type="entry name" value="Lyase, Ornithine Decarboxylase, Chain A, domain 1"/>
    <property type="match status" value="1"/>
</dbReference>
<feature type="active site" description="Proton acceptor; specific for D-alanine" evidence="9">
    <location>
        <position position="35"/>
    </location>
</feature>
<evidence type="ECO:0000256" key="1">
    <source>
        <dbReference type="ARBA" id="ARBA00000316"/>
    </source>
</evidence>
<evidence type="ECO:0000256" key="8">
    <source>
        <dbReference type="ARBA" id="ARBA00037912"/>
    </source>
</evidence>
<evidence type="ECO:0000256" key="10">
    <source>
        <dbReference type="PIRSR" id="PIRSR600821-50"/>
    </source>
</evidence>
<dbReference type="InterPro" id="IPR001608">
    <property type="entry name" value="Ala_racemase_N"/>
</dbReference>
<dbReference type="FunFam" id="2.40.37.10:FF:000002">
    <property type="entry name" value="Alanine racemase"/>
    <property type="match status" value="1"/>
</dbReference>
<sequence length="364" mass="39674">MSRATTVRLDLGALVHNLRRVRAAAPGRRVMTAVKAEGYGHGLLRVARNLDADAFAVSCIEEALTLREAGIDRPVLLLEGVFEASELPLCARHRLEIAVHHPEQVLMLERTRLEWPLRIWLKIDSGMHRLGLQPGIVAAIYQRLLSCPAVAPQMGLMSHLARADERDCDATLQQLQTFNAATAGLPGERSLANSAGILGWPQTHFDWVRPGIMLYGASPFVDSLAADENLRPVMTLSTRLIAINRLRQGEAVGYGGTWICPEEMDVGVAAVGYGDGYPRHAPSGTPVLVNGRETVLIGRVSMDMITLDLRRHPEARIGDPVVLWGEGLPVERVAAVVSTISYALLCGITARVRIQVISVEDFTA</sequence>
<dbReference type="SUPFAM" id="SSF51419">
    <property type="entry name" value="PLP-binding barrel"/>
    <property type="match status" value="1"/>
</dbReference>
<evidence type="ECO:0000256" key="4">
    <source>
        <dbReference type="ARBA" id="ARBA00007880"/>
    </source>
</evidence>
<dbReference type="RefSeq" id="WP_034435107.1">
    <property type="nucleotide sequence ID" value="NZ_CBTK010000261.1"/>
</dbReference>
<evidence type="ECO:0000256" key="11">
    <source>
        <dbReference type="PIRSR" id="PIRSR600821-52"/>
    </source>
</evidence>
<keyword evidence="6 9" id="KW-0663">Pyridoxal phosphate</keyword>
<comment type="cofactor">
    <cofactor evidence="2 9 10">
        <name>pyridoxal 5'-phosphate</name>
        <dbReference type="ChEBI" id="CHEBI:597326"/>
    </cofactor>
</comment>
<keyword evidence="14" id="KW-1185">Reference proteome</keyword>
<evidence type="ECO:0000256" key="6">
    <source>
        <dbReference type="ARBA" id="ARBA00022898"/>
    </source>
</evidence>
<dbReference type="InterPro" id="IPR009006">
    <property type="entry name" value="Ala_racemase/Decarboxylase_C"/>
</dbReference>
<feature type="binding site" evidence="9 11">
    <location>
        <position position="302"/>
    </location>
    <ligand>
        <name>substrate</name>
    </ligand>
</feature>
<accession>A0A7U7GDN7</accession>
<comment type="pathway">
    <text evidence="8 9">Amino-acid biosynthesis; D-alanine biosynthesis; D-alanine from L-alanine: step 1/1.</text>
</comment>
<feature type="modified residue" description="N6-(pyridoxal phosphate)lysine" evidence="9 10">
    <location>
        <position position="35"/>
    </location>
</feature>
<reference evidence="13 14" key="1">
    <citation type="journal article" date="2014" name="ISME J.">
        <title>Candidatus Competibacter-lineage genomes retrieved from metagenomes reveal functional metabolic diversity.</title>
        <authorList>
            <person name="McIlroy S.J."/>
            <person name="Albertsen M."/>
            <person name="Andresen E.K."/>
            <person name="Saunders A.M."/>
            <person name="Kristiansen R."/>
            <person name="Stokholm-Bjerregaard M."/>
            <person name="Nielsen K.L."/>
            <person name="Nielsen P.H."/>
        </authorList>
    </citation>
    <scope>NUCLEOTIDE SEQUENCE [LARGE SCALE GENOMIC DNA]</scope>
    <source>
        <strain evidence="13 14">Run_B_J11</strain>
    </source>
</reference>
<dbReference type="CDD" id="cd06827">
    <property type="entry name" value="PLPDE_III_AR_proteobact"/>
    <property type="match status" value="1"/>
</dbReference>
<comment type="pathway">
    <text evidence="3">Cell wall biogenesis; peptidoglycan biosynthesis.</text>
</comment>
<proteinExistence type="inferred from homology"/>
<dbReference type="Proteomes" id="UP000019184">
    <property type="component" value="Unassembled WGS sequence"/>
</dbReference>
<dbReference type="SMART" id="SM01005">
    <property type="entry name" value="Ala_racemase_C"/>
    <property type="match status" value="1"/>
</dbReference>
<dbReference type="Pfam" id="PF00842">
    <property type="entry name" value="Ala_racemase_C"/>
    <property type="match status" value="1"/>
</dbReference>
<comment type="catalytic activity">
    <reaction evidence="1 9">
        <text>L-alanine = D-alanine</text>
        <dbReference type="Rhea" id="RHEA:20249"/>
        <dbReference type="ChEBI" id="CHEBI:57416"/>
        <dbReference type="ChEBI" id="CHEBI:57972"/>
        <dbReference type="EC" id="5.1.1.1"/>
    </reaction>
</comment>